<dbReference type="OrthoDB" id="5098610at2759"/>
<protein>
    <submittedName>
        <fullName evidence="1">Uncharacterized protein</fullName>
    </submittedName>
</protein>
<dbReference type="AlphaFoldDB" id="A0A1G4BJB3"/>
<dbReference type="RefSeq" id="XP_022478674.1">
    <property type="nucleotide sequence ID" value="XM_022614938.1"/>
</dbReference>
<dbReference type="Proteomes" id="UP000176998">
    <property type="component" value="Unassembled WGS sequence"/>
</dbReference>
<evidence type="ECO:0000313" key="1">
    <source>
        <dbReference type="EMBL" id="OHF01532.1"/>
    </source>
</evidence>
<accession>A0A1G4BJB3</accession>
<gene>
    <name evidence="1" type="ORF">CORC01_03288</name>
</gene>
<name>A0A1G4BJB3_9PEZI</name>
<sequence length="164" mass="18436">MEPNRTSEAVALVGQPNLIPDPTMADSTSALVRYSGGFSQRLQVILSNCQTETETERELWDDVEIHRRSADMYMDQYLDHLQKVHAERPRHVHTIENSDDEVSTMGLNSADMTREQWRLMISRDSLARDLLAMHETLEYLKPRAAPSPRQGVLAASALSTSAGV</sequence>
<reference evidence="1 2" key="1">
    <citation type="submission" date="2016-09" db="EMBL/GenBank/DDBJ databases">
        <authorList>
            <person name="Capua I."/>
            <person name="De Benedictis P."/>
            <person name="Joannis T."/>
            <person name="Lombin L.H."/>
            <person name="Cattoli G."/>
        </authorList>
    </citation>
    <scope>NUCLEOTIDE SEQUENCE [LARGE SCALE GENOMIC DNA]</scope>
    <source>
        <strain evidence="1 2">IMI 309357</strain>
    </source>
</reference>
<dbReference type="GeneID" id="34556448"/>
<organism evidence="1 2">
    <name type="scientific">Colletotrichum orchidophilum</name>
    <dbReference type="NCBI Taxonomy" id="1209926"/>
    <lineage>
        <taxon>Eukaryota</taxon>
        <taxon>Fungi</taxon>
        <taxon>Dikarya</taxon>
        <taxon>Ascomycota</taxon>
        <taxon>Pezizomycotina</taxon>
        <taxon>Sordariomycetes</taxon>
        <taxon>Hypocreomycetidae</taxon>
        <taxon>Glomerellales</taxon>
        <taxon>Glomerellaceae</taxon>
        <taxon>Colletotrichum</taxon>
    </lineage>
</organism>
<keyword evidence="2" id="KW-1185">Reference proteome</keyword>
<dbReference type="EMBL" id="MJBS01000019">
    <property type="protein sequence ID" value="OHF01532.1"/>
    <property type="molecule type" value="Genomic_DNA"/>
</dbReference>
<proteinExistence type="predicted"/>
<evidence type="ECO:0000313" key="2">
    <source>
        <dbReference type="Proteomes" id="UP000176998"/>
    </source>
</evidence>
<comment type="caution">
    <text evidence="1">The sequence shown here is derived from an EMBL/GenBank/DDBJ whole genome shotgun (WGS) entry which is preliminary data.</text>
</comment>